<evidence type="ECO:0000256" key="1">
    <source>
        <dbReference type="SAM" id="SignalP"/>
    </source>
</evidence>
<keyword evidence="1" id="KW-0732">Signal</keyword>
<dbReference type="AlphaFoldDB" id="A0A067REJ4"/>
<dbReference type="GO" id="GO:0003677">
    <property type="term" value="F:DNA binding"/>
    <property type="evidence" value="ECO:0007669"/>
    <property type="project" value="InterPro"/>
</dbReference>
<dbReference type="GO" id="GO:0000775">
    <property type="term" value="C:chromosome, centromeric region"/>
    <property type="evidence" value="ECO:0007669"/>
    <property type="project" value="InterPro"/>
</dbReference>
<protein>
    <recommendedName>
        <fullName evidence="2">Centromere protein CENP-B C-terminal domain-containing protein</fullName>
    </recommendedName>
</protein>
<keyword evidence="4" id="KW-1185">Reference proteome</keyword>
<evidence type="ECO:0000313" key="3">
    <source>
        <dbReference type="EMBL" id="KDR18498.1"/>
    </source>
</evidence>
<feature type="chain" id="PRO_5001648530" description="Centromere protein CENP-B C-terminal domain-containing protein" evidence="1">
    <location>
        <begin position="28"/>
        <end position="127"/>
    </location>
</feature>
<reference evidence="3 4" key="1">
    <citation type="journal article" date="2014" name="Nat. Commun.">
        <title>Molecular traces of alternative social organization in a termite genome.</title>
        <authorList>
            <person name="Terrapon N."/>
            <person name="Li C."/>
            <person name="Robertson H.M."/>
            <person name="Ji L."/>
            <person name="Meng X."/>
            <person name="Booth W."/>
            <person name="Chen Z."/>
            <person name="Childers C.P."/>
            <person name="Glastad K.M."/>
            <person name="Gokhale K."/>
            <person name="Gowin J."/>
            <person name="Gronenberg W."/>
            <person name="Hermansen R.A."/>
            <person name="Hu H."/>
            <person name="Hunt B.G."/>
            <person name="Huylmans A.K."/>
            <person name="Khalil S.M."/>
            <person name="Mitchell R.D."/>
            <person name="Munoz-Torres M.C."/>
            <person name="Mustard J.A."/>
            <person name="Pan H."/>
            <person name="Reese J.T."/>
            <person name="Scharf M.E."/>
            <person name="Sun F."/>
            <person name="Vogel H."/>
            <person name="Xiao J."/>
            <person name="Yang W."/>
            <person name="Yang Z."/>
            <person name="Yang Z."/>
            <person name="Zhou J."/>
            <person name="Zhu J."/>
            <person name="Brent C.S."/>
            <person name="Elsik C.G."/>
            <person name="Goodisman M.A."/>
            <person name="Liberles D.A."/>
            <person name="Roe R.M."/>
            <person name="Vargo E.L."/>
            <person name="Vilcinskas A."/>
            <person name="Wang J."/>
            <person name="Bornberg-Bauer E."/>
            <person name="Korb J."/>
            <person name="Zhang G."/>
            <person name="Liebig J."/>
        </authorList>
    </citation>
    <scope>NUCLEOTIDE SEQUENCE [LARGE SCALE GENOMIC DNA]</scope>
    <source>
        <tissue evidence="3">Whole organism</tissue>
    </source>
</reference>
<dbReference type="EMBL" id="KK852685">
    <property type="protein sequence ID" value="KDR18498.1"/>
    <property type="molecule type" value="Genomic_DNA"/>
</dbReference>
<sequence length="127" mass="14511">MLLLQVQRKGWRHFSFFWFILFPGVQGLLQLHFVEFGSNSISILPVIVRKGGWSGEKEEDDECEPEALPSFAEAHAALAKVKSFFYALNISERDEENILNVESALFGLKRKVSTNQLSTKDFFGKKK</sequence>
<dbReference type="GO" id="GO:0003682">
    <property type="term" value="F:chromatin binding"/>
    <property type="evidence" value="ECO:0007669"/>
    <property type="project" value="InterPro"/>
</dbReference>
<dbReference type="Pfam" id="PF09026">
    <property type="entry name" value="CENP-B_dimeris"/>
    <property type="match status" value="1"/>
</dbReference>
<accession>A0A067REJ4</accession>
<evidence type="ECO:0000259" key="2">
    <source>
        <dbReference type="Pfam" id="PF09026"/>
    </source>
</evidence>
<organism evidence="3 4">
    <name type="scientific">Zootermopsis nevadensis</name>
    <name type="common">Dampwood termite</name>
    <dbReference type="NCBI Taxonomy" id="136037"/>
    <lineage>
        <taxon>Eukaryota</taxon>
        <taxon>Metazoa</taxon>
        <taxon>Ecdysozoa</taxon>
        <taxon>Arthropoda</taxon>
        <taxon>Hexapoda</taxon>
        <taxon>Insecta</taxon>
        <taxon>Pterygota</taxon>
        <taxon>Neoptera</taxon>
        <taxon>Polyneoptera</taxon>
        <taxon>Dictyoptera</taxon>
        <taxon>Blattodea</taxon>
        <taxon>Blattoidea</taxon>
        <taxon>Termitoidae</taxon>
        <taxon>Termopsidae</taxon>
        <taxon>Zootermopsis</taxon>
    </lineage>
</organism>
<feature type="signal peptide" evidence="1">
    <location>
        <begin position="1"/>
        <end position="27"/>
    </location>
</feature>
<name>A0A067REJ4_ZOONE</name>
<feature type="domain" description="Centromere protein CENP-B C-terminal" evidence="2">
    <location>
        <begin position="55"/>
        <end position="118"/>
    </location>
</feature>
<dbReference type="Proteomes" id="UP000027135">
    <property type="component" value="Unassembled WGS sequence"/>
</dbReference>
<evidence type="ECO:0000313" key="4">
    <source>
        <dbReference type="Proteomes" id="UP000027135"/>
    </source>
</evidence>
<dbReference type="InParanoid" id="A0A067REJ4"/>
<proteinExistence type="predicted"/>
<gene>
    <name evidence="3" type="ORF">L798_07688</name>
</gene>
<dbReference type="InterPro" id="IPR015115">
    <property type="entry name" value="CenpB_C"/>
</dbReference>